<dbReference type="PANTHER" id="PTHR46482">
    <property type="entry name" value="5'-ADENYLYLSULFATE REDUCTASE 3, CHLOROPLASTIC"/>
    <property type="match status" value="1"/>
</dbReference>
<organism evidence="16 17">
    <name type="scientific">Alkalispirillum mobile</name>
    <dbReference type="NCBI Taxonomy" id="85925"/>
    <lineage>
        <taxon>Bacteria</taxon>
        <taxon>Pseudomonadati</taxon>
        <taxon>Pseudomonadota</taxon>
        <taxon>Gammaproteobacteria</taxon>
        <taxon>Chromatiales</taxon>
        <taxon>Ectothiorhodospiraceae</taxon>
        <taxon>Alkalispirillum</taxon>
    </lineage>
</organism>
<dbReference type="InterPro" id="IPR014729">
    <property type="entry name" value="Rossmann-like_a/b/a_fold"/>
</dbReference>
<keyword evidence="2 14" id="KW-0963">Cytoplasm</keyword>
<evidence type="ECO:0000256" key="8">
    <source>
        <dbReference type="ARBA" id="ARBA00024327"/>
    </source>
</evidence>
<evidence type="ECO:0000256" key="12">
    <source>
        <dbReference type="ARBA" id="ARBA00032041"/>
    </source>
</evidence>
<feature type="binding site" evidence="14">
    <location>
        <position position="203"/>
    </location>
    <ligand>
        <name>[4Fe-4S] cluster</name>
        <dbReference type="ChEBI" id="CHEBI:49883"/>
    </ligand>
</feature>
<evidence type="ECO:0000256" key="13">
    <source>
        <dbReference type="ARBA" id="ARBA00048441"/>
    </source>
</evidence>
<dbReference type="GO" id="GO:0070814">
    <property type="term" value="P:hydrogen sulfide biosynthetic process"/>
    <property type="evidence" value="ECO:0007669"/>
    <property type="project" value="UniProtKB-UniRule"/>
</dbReference>
<evidence type="ECO:0000313" key="16">
    <source>
        <dbReference type="EMBL" id="RLK50515.1"/>
    </source>
</evidence>
<evidence type="ECO:0000256" key="9">
    <source>
        <dbReference type="ARBA" id="ARBA00024386"/>
    </source>
</evidence>
<keyword evidence="4 14" id="KW-0560">Oxidoreductase</keyword>
<comment type="catalytic activity">
    <reaction evidence="13 14">
        <text>[thioredoxin]-disulfide + sulfite + AMP + 2 H(+) = adenosine 5'-phosphosulfate + [thioredoxin]-dithiol</text>
        <dbReference type="Rhea" id="RHEA:21976"/>
        <dbReference type="Rhea" id="RHEA-COMP:10698"/>
        <dbReference type="Rhea" id="RHEA-COMP:10700"/>
        <dbReference type="ChEBI" id="CHEBI:15378"/>
        <dbReference type="ChEBI" id="CHEBI:17359"/>
        <dbReference type="ChEBI" id="CHEBI:29950"/>
        <dbReference type="ChEBI" id="CHEBI:50058"/>
        <dbReference type="ChEBI" id="CHEBI:58243"/>
        <dbReference type="ChEBI" id="CHEBI:456215"/>
        <dbReference type="EC" id="1.8.4.10"/>
    </reaction>
</comment>
<dbReference type="PANTHER" id="PTHR46482:SF9">
    <property type="entry name" value="5'-ADENYLYLSULFATE REDUCTASE 1, CHLOROPLASTIC"/>
    <property type="match status" value="1"/>
</dbReference>
<comment type="similarity">
    <text evidence="1 14">Belongs to the PAPS reductase family. CysH subfamily.</text>
</comment>
<dbReference type="Gene3D" id="3.40.50.620">
    <property type="entry name" value="HUPs"/>
    <property type="match status" value="1"/>
</dbReference>
<comment type="caution">
    <text evidence="16">The sequence shown here is derived from an EMBL/GenBank/DDBJ whole genome shotgun (WGS) entry which is preliminary data.</text>
</comment>
<evidence type="ECO:0000259" key="15">
    <source>
        <dbReference type="Pfam" id="PF01507"/>
    </source>
</evidence>
<dbReference type="GO" id="GO:0019379">
    <property type="term" value="P:sulfate assimilation, phosphoadenylyl sulfate reduction by phosphoadenylyl-sulfate reductase (thioredoxin)"/>
    <property type="evidence" value="ECO:0007669"/>
    <property type="project" value="UniProtKB-UniRule"/>
</dbReference>
<dbReference type="EMBL" id="RCDA01000001">
    <property type="protein sequence ID" value="RLK50515.1"/>
    <property type="molecule type" value="Genomic_DNA"/>
</dbReference>
<evidence type="ECO:0000256" key="3">
    <source>
        <dbReference type="ARBA" id="ARBA00022723"/>
    </source>
</evidence>
<name>A0A498C485_9GAMM</name>
<dbReference type="GO" id="GO:0043866">
    <property type="term" value="F:adenylyl-sulfate reductase (thioredoxin) activity"/>
    <property type="evidence" value="ECO:0007669"/>
    <property type="project" value="UniProtKB-EC"/>
</dbReference>
<dbReference type="HAMAP" id="MF_00063">
    <property type="entry name" value="CysH"/>
    <property type="match status" value="1"/>
</dbReference>
<dbReference type="NCBIfam" id="TIGR02055">
    <property type="entry name" value="APS_reductase"/>
    <property type="match status" value="1"/>
</dbReference>
<gene>
    <name evidence="14" type="primary">cysH</name>
    <name evidence="16" type="ORF">DFR31_0416</name>
</gene>
<dbReference type="GO" id="GO:0051539">
    <property type="term" value="F:4 iron, 4 sulfur cluster binding"/>
    <property type="evidence" value="ECO:0007669"/>
    <property type="project" value="UniProtKB-UniRule"/>
</dbReference>
<dbReference type="PIRSF" id="PIRSF000857">
    <property type="entry name" value="PAPS_reductase"/>
    <property type="match status" value="1"/>
</dbReference>
<dbReference type="InterPro" id="IPR004511">
    <property type="entry name" value="PAPS/APS_Rdtase"/>
</dbReference>
<dbReference type="OrthoDB" id="9794018at2"/>
<feature type="binding site" evidence="14">
    <location>
        <position position="200"/>
    </location>
    <ligand>
        <name>[4Fe-4S] cluster</name>
        <dbReference type="ChEBI" id="CHEBI:49883"/>
    </ligand>
</feature>
<dbReference type="GO" id="GO:0004604">
    <property type="term" value="F:phosphoadenylyl-sulfate reductase (thioredoxin) activity"/>
    <property type="evidence" value="ECO:0007669"/>
    <property type="project" value="UniProtKB-UniRule"/>
</dbReference>
<reference evidence="16 17" key="1">
    <citation type="submission" date="2018-10" db="EMBL/GenBank/DDBJ databases">
        <title>Genomic Encyclopedia of Type Strains, Phase IV (KMG-IV): sequencing the most valuable type-strain genomes for metagenomic binning, comparative biology and taxonomic classification.</title>
        <authorList>
            <person name="Goeker M."/>
        </authorList>
    </citation>
    <scope>NUCLEOTIDE SEQUENCE [LARGE SCALE GENOMIC DNA]</scope>
    <source>
        <strain evidence="16 17">DSM 12769</strain>
    </source>
</reference>
<dbReference type="NCBIfam" id="TIGR00434">
    <property type="entry name" value="cysH"/>
    <property type="match status" value="1"/>
</dbReference>
<dbReference type="GO" id="GO:0019344">
    <property type="term" value="P:cysteine biosynthetic process"/>
    <property type="evidence" value="ECO:0007669"/>
    <property type="project" value="InterPro"/>
</dbReference>
<accession>A0A498C485</accession>
<keyword evidence="6 14" id="KW-0411">Iron-sulfur</keyword>
<comment type="subcellular location">
    <subcellularLocation>
        <location evidence="14">Cytoplasm</location>
    </subcellularLocation>
</comment>
<evidence type="ECO:0000256" key="10">
    <source>
        <dbReference type="ARBA" id="ARBA00029514"/>
    </source>
</evidence>
<evidence type="ECO:0000256" key="4">
    <source>
        <dbReference type="ARBA" id="ARBA00023002"/>
    </source>
</evidence>
<feature type="domain" description="Phosphoadenosine phosphosulphate reductase" evidence="15">
    <location>
        <begin position="33"/>
        <end position="206"/>
    </location>
</feature>
<keyword evidence="5 14" id="KW-0408">Iron</keyword>
<evidence type="ECO:0000256" key="7">
    <source>
        <dbReference type="ARBA" id="ARBA00024298"/>
    </source>
</evidence>
<evidence type="ECO:0000256" key="1">
    <source>
        <dbReference type="ARBA" id="ARBA00009732"/>
    </source>
</evidence>
<protein>
    <recommendedName>
        <fullName evidence="10 14">Adenosine 5'-phosphosulfate reductase</fullName>
        <shortName evidence="14">APS reductase</shortName>
        <ecNumber evidence="9 14">1.8.4.10</ecNumber>
    </recommendedName>
    <alternativeName>
        <fullName evidence="12 14">5'-adenylylsulfate reductase</fullName>
    </alternativeName>
    <alternativeName>
        <fullName evidence="11 14">Thioredoxin-dependent 5'-adenylylsulfate reductase</fullName>
    </alternativeName>
</protein>
<comment type="cofactor">
    <cofactor evidence="14">
        <name>[4Fe-4S] cluster</name>
        <dbReference type="ChEBI" id="CHEBI:49883"/>
    </cofactor>
    <text evidence="14">Binds 1 [4Fe-4S] cluster per subunit.</text>
</comment>
<dbReference type="InterPro" id="IPR002500">
    <property type="entry name" value="PAPS_reduct_dom"/>
</dbReference>
<dbReference type="CDD" id="cd23945">
    <property type="entry name" value="PAPS_reductase"/>
    <property type="match status" value="1"/>
</dbReference>
<evidence type="ECO:0000256" key="6">
    <source>
        <dbReference type="ARBA" id="ARBA00023014"/>
    </source>
</evidence>
<evidence type="ECO:0000256" key="5">
    <source>
        <dbReference type="ARBA" id="ARBA00023004"/>
    </source>
</evidence>
<feature type="binding site" evidence="14">
    <location>
        <position position="117"/>
    </location>
    <ligand>
        <name>[4Fe-4S] cluster</name>
        <dbReference type="ChEBI" id="CHEBI:49883"/>
    </ligand>
</feature>
<dbReference type="EC" id="1.8.4.10" evidence="9 14"/>
<evidence type="ECO:0000256" key="2">
    <source>
        <dbReference type="ARBA" id="ARBA00022490"/>
    </source>
</evidence>
<dbReference type="AlphaFoldDB" id="A0A498C485"/>
<sequence>MTNQGIDHDRLNSLTDDAVRLLREIEASHGPAALAVSFGAEDMVLLDMVCRHAPGITPFTLDTGRLNPETHALHQQARRQYGIAIETWFPQAEAVQDWVHSHGINGFYDSRSARKACCHIRKVEPLARALAGRKAWITGQRRAQSVTRQALALEEHDDAHGLTKFNPLVEWGEQDVWDYIRAHQVPYNALHDQGYPSIGCAPCTRAITVGEDPRAGRWWWEDPEHRECGLHRAPHAESVRAGGGKRP</sequence>
<comment type="pathway">
    <text evidence="8 14">Sulfur metabolism; hydrogen sulfide biosynthesis; sulfite from sulfate.</text>
</comment>
<dbReference type="SUPFAM" id="SSF52402">
    <property type="entry name" value="Adenine nucleotide alpha hydrolases-like"/>
    <property type="match status" value="1"/>
</dbReference>
<comment type="function">
    <text evidence="7 14">Catalyzes the formation of sulfite from adenosine 5'-phosphosulfate (APS) using thioredoxin as an electron donor.</text>
</comment>
<dbReference type="Pfam" id="PF01507">
    <property type="entry name" value="PAPS_reduct"/>
    <property type="match status" value="1"/>
</dbReference>
<dbReference type="GO" id="GO:0046872">
    <property type="term" value="F:metal ion binding"/>
    <property type="evidence" value="ECO:0007669"/>
    <property type="project" value="UniProtKB-KW"/>
</dbReference>
<evidence type="ECO:0000256" key="11">
    <source>
        <dbReference type="ARBA" id="ARBA00030894"/>
    </source>
</evidence>
<dbReference type="InterPro" id="IPR011798">
    <property type="entry name" value="APS_reductase"/>
</dbReference>
<feature type="binding site" evidence="14">
    <location>
        <position position="118"/>
    </location>
    <ligand>
        <name>[4Fe-4S] cluster</name>
        <dbReference type="ChEBI" id="CHEBI:49883"/>
    </ligand>
</feature>
<dbReference type="RefSeq" id="WP_121441001.1">
    <property type="nucleotide sequence ID" value="NZ_RCDA01000001.1"/>
</dbReference>
<evidence type="ECO:0000313" key="17">
    <source>
        <dbReference type="Proteomes" id="UP000275461"/>
    </source>
</evidence>
<keyword evidence="17" id="KW-1185">Reference proteome</keyword>
<evidence type="ECO:0000256" key="14">
    <source>
        <dbReference type="HAMAP-Rule" id="MF_00063"/>
    </source>
</evidence>
<feature type="active site" description="Nucleophile; cysteine thiosulfonate intermediate" evidence="14">
    <location>
        <position position="228"/>
    </location>
</feature>
<dbReference type="Proteomes" id="UP000275461">
    <property type="component" value="Unassembled WGS sequence"/>
</dbReference>
<proteinExistence type="inferred from homology"/>
<keyword evidence="3 14" id="KW-0479">Metal-binding</keyword>
<dbReference type="NCBIfam" id="NF002537">
    <property type="entry name" value="PRK02090.1"/>
    <property type="match status" value="1"/>
</dbReference>
<dbReference type="GO" id="GO:0005737">
    <property type="term" value="C:cytoplasm"/>
    <property type="evidence" value="ECO:0007669"/>
    <property type="project" value="UniProtKB-SubCell"/>
</dbReference>